<comment type="caution">
    <text evidence="1">The sequence shown here is derived from an EMBL/GenBank/DDBJ whole genome shotgun (WGS) entry which is preliminary data.</text>
</comment>
<keyword evidence="2" id="KW-1185">Reference proteome</keyword>
<protein>
    <submittedName>
        <fullName evidence="1">Uncharacterized protein</fullName>
    </submittedName>
</protein>
<accession>A0ABQ4F9N9</accession>
<sequence length="84" mass="9469">MSTWQQSAPLPPLWPPDRFEVRSARPVPGGGRAADRYHFPRRAHEAAIRLRGLRFATQIQVIRLADGVTLFDLSAGVEVPVDHW</sequence>
<name>A0ABQ4F9N9_9ACTN</name>
<dbReference type="EMBL" id="BOOB01000012">
    <property type="protein sequence ID" value="GIH31544.1"/>
    <property type="molecule type" value="Genomic_DNA"/>
</dbReference>
<dbReference type="Proteomes" id="UP000651728">
    <property type="component" value="Unassembled WGS sequence"/>
</dbReference>
<reference evidence="1 2" key="1">
    <citation type="submission" date="2021-01" db="EMBL/GenBank/DDBJ databases">
        <title>Whole genome shotgun sequence of Microbispora amethystogenes NBRC 101907.</title>
        <authorList>
            <person name="Komaki H."/>
            <person name="Tamura T."/>
        </authorList>
    </citation>
    <scope>NUCLEOTIDE SEQUENCE [LARGE SCALE GENOMIC DNA]</scope>
    <source>
        <strain evidence="1 2">NBRC 101907</strain>
    </source>
</reference>
<evidence type="ECO:0000313" key="1">
    <source>
        <dbReference type="EMBL" id="GIH31544.1"/>
    </source>
</evidence>
<proteinExistence type="predicted"/>
<evidence type="ECO:0000313" key="2">
    <source>
        <dbReference type="Proteomes" id="UP000651728"/>
    </source>
</evidence>
<organism evidence="1 2">
    <name type="scientific">Microbispora amethystogenes</name>
    <dbReference type="NCBI Taxonomy" id="1427754"/>
    <lineage>
        <taxon>Bacteria</taxon>
        <taxon>Bacillati</taxon>
        <taxon>Actinomycetota</taxon>
        <taxon>Actinomycetes</taxon>
        <taxon>Streptosporangiales</taxon>
        <taxon>Streptosporangiaceae</taxon>
        <taxon>Microbispora</taxon>
    </lineage>
</organism>
<gene>
    <name evidence="1" type="ORF">Mam01_17080</name>
</gene>